<dbReference type="OrthoDB" id="944730at2759"/>
<evidence type="ECO:0000256" key="4">
    <source>
        <dbReference type="ARBA" id="ARBA00022989"/>
    </source>
</evidence>
<dbReference type="InterPro" id="IPR026961">
    <property type="entry name" value="PGG_dom"/>
</dbReference>
<dbReference type="Gene3D" id="1.25.40.20">
    <property type="entry name" value="Ankyrin repeat-containing domain"/>
    <property type="match status" value="2"/>
</dbReference>
<organism evidence="10 11">
    <name type="scientific">Durio zibethinus</name>
    <name type="common">Durian</name>
    <dbReference type="NCBI Taxonomy" id="66656"/>
    <lineage>
        <taxon>Eukaryota</taxon>
        <taxon>Viridiplantae</taxon>
        <taxon>Streptophyta</taxon>
        <taxon>Embryophyta</taxon>
        <taxon>Tracheophyta</taxon>
        <taxon>Spermatophyta</taxon>
        <taxon>Magnoliopsida</taxon>
        <taxon>eudicotyledons</taxon>
        <taxon>Gunneridae</taxon>
        <taxon>Pentapetalae</taxon>
        <taxon>rosids</taxon>
        <taxon>malvids</taxon>
        <taxon>Malvales</taxon>
        <taxon>Malvaceae</taxon>
        <taxon>Helicteroideae</taxon>
        <taxon>Durio</taxon>
    </lineage>
</organism>
<keyword evidence="5 7" id="KW-0040">ANK repeat</keyword>
<feature type="repeat" description="ANK" evidence="7">
    <location>
        <begin position="253"/>
        <end position="285"/>
    </location>
</feature>
<dbReference type="Pfam" id="PF12796">
    <property type="entry name" value="Ank_2"/>
    <property type="match status" value="2"/>
</dbReference>
<feature type="repeat" description="ANK" evidence="7">
    <location>
        <begin position="185"/>
        <end position="207"/>
    </location>
</feature>
<dbReference type="RefSeq" id="XP_022760881.1">
    <property type="nucleotide sequence ID" value="XM_022905146.1"/>
</dbReference>
<reference evidence="11" key="1">
    <citation type="submission" date="2025-08" db="UniProtKB">
        <authorList>
            <consortium name="RefSeq"/>
        </authorList>
    </citation>
    <scope>IDENTIFICATION</scope>
    <source>
        <tissue evidence="11">Fruit stalk</tissue>
    </source>
</reference>
<keyword evidence="4 8" id="KW-1133">Transmembrane helix</keyword>
<comment type="subcellular location">
    <subcellularLocation>
        <location evidence="1">Membrane</location>
        <topology evidence="1">Multi-pass membrane protein</topology>
    </subcellularLocation>
</comment>
<dbReference type="PROSITE" id="PS50297">
    <property type="entry name" value="ANK_REP_REGION"/>
    <property type="match status" value="4"/>
</dbReference>
<feature type="repeat" description="ANK" evidence="7">
    <location>
        <begin position="287"/>
        <end position="309"/>
    </location>
</feature>
<dbReference type="PANTHER" id="PTHR24186:SF50">
    <property type="entry name" value="ANKYRIN REPEAT-CONTAINING PROTEIN ITN1-LIKE ISOFORM X1"/>
    <property type="match status" value="1"/>
</dbReference>
<evidence type="ECO:0000313" key="10">
    <source>
        <dbReference type="Proteomes" id="UP000515121"/>
    </source>
</evidence>
<sequence>MDPSSSNSNPSEISVANQPDQPVRNISYMGVALYEAAGEGKIKEFENYGETDLKLLKTPRGNSVLHVYLATDKDRYNQPLSLAQQAMIKYRRYFAGQLSYQLLSQRLSKATVVQPTSFVARILEKCPSLLLQPNARGEIPLHIAARYGHSAVVEFLVKHAKALNGDPEQQGMEAARQMLRTTDEELNTPLHTAVNHGHLGVVRALLESEDPEFSYSANKSKETPLYIAARKGSDRLVAEILNKFKADAHGGPHGRTALHAAVMAGNREATRMILEEEGSLKQEPDEKGHTPLHYAAHLGHYSVVKELLKGDRTAAYIADKETEMTPLLMAARQGHERIVREIITSCPDCCEMVDKRGWNVLHFLSIRCSPYAADLFLYGQTGTAHASVANLRDEKDENGNTPLEVYIACGGFSLILPSLGLFSRVLPPFGLLLSILPPFGEYFGFSSNIEFRKISNNLSATKKVCSLIQVRNVLQKQIANLLEDVVDGEVAEVRVRPINKFGRNQLAIEKAREAHLVVAALIATVTFAAAITLPGGFVSEKTADDKGTAILIHNVAFQAFVVTDAVALVCSLVAVFMHFAMALPYFQSERSYSSLQFATQCTAYAVGAMVVAFSTGTYAVLEPSSGLAITTCCIGLSFFAILIPYFNGMFEL</sequence>
<evidence type="ECO:0000256" key="8">
    <source>
        <dbReference type="SAM" id="Phobius"/>
    </source>
</evidence>
<evidence type="ECO:0000256" key="6">
    <source>
        <dbReference type="ARBA" id="ARBA00023136"/>
    </source>
</evidence>
<dbReference type="Pfam" id="PF13962">
    <property type="entry name" value="PGG"/>
    <property type="match status" value="1"/>
</dbReference>
<protein>
    <submittedName>
        <fullName evidence="11">Protein ACCELERATED CELL DEATH 6-like</fullName>
    </submittedName>
</protein>
<dbReference type="SMART" id="SM00248">
    <property type="entry name" value="ANK"/>
    <property type="match status" value="6"/>
</dbReference>
<dbReference type="GO" id="GO:0005886">
    <property type="term" value="C:plasma membrane"/>
    <property type="evidence" value="ECO:0007669"/>
    <property type="project" value="TreeGrafter"/>
</dbReference>
<dbReference type="KEGG" id="dzi:111307114"/>
<keyword evidence="10" id="KW-1185">Reference proteome</keyword>
<dbReference type="AlphaFoldDB" id="A0A6P6A7Z6"/>
<evidence type="ECO:0000256" key="7">
    <source>
        <dbReference type="PROSITE-ProRule" id="PRU00023"/>
    </source>
</evidence>
<feature type="repeat" description="ANK" evidence="7">
    <location>
        <begin position="136"/>
        <end position="168"/>
    </location>
</feature>
<dbReference type="InterPro" id="IPR036770">
    <property type="entry name" value="Ankyrin_rpt-contain_sf"/>
</dbReference>
<feature type="transmembrane region" description="Helical" evidence="8">
    <location>
        <begin position="627"/>
        <end position="646"/>
    </location>
</feature>
<evidence type="ECO:0000259" key="9">
    <source>
        <dbReference type="Pfam" id="PF13962"/>
    </source>
</evidence>
<keyword evidence="2 8" id="KW-0812">Transmembrane</keyword>
<evidence type="ECO:0000256" key="3">
    <source>
        <dbReference type="ARBA" id="ARBA00022737"/>
    </source>
</evidence>
<evidence type="ECO:0000256" key="5">
    <source>
        <dbReference type="ARBA" id="ARBA00023043"/>
    </source>
</evidence>
<dbReference type="PROSITE" id="PS50088">
    <property type="entry name" value="ANK_REPEAT"/>
    <property type="match status" value="4"/>
</dbReference>
<dbReference type="SUPFAM" id="SSF48403">
    <property type="entry name" value="Ankyrin repeat"/>
    <property type="match status" value="2"/>
</dbReference>
<evidence type="ECO:0000256" key="2">
    <source>
        <dbReference type="ARBA" id="ARBA00022692"/>
    </source>
</evidence>
<feature type="transmembrane region" description="Helical" evidence="8">
    <location>
        <begin position="601"/>
        <end position="621"/>
    </location>
</feature>
<dbReference type="GeneID" id="111307114"/>
<feature type="domain" description="PGG" evidence="9">
    <location>
        <begin position="508"/>
        <end position="620"/>
    </location>
</feature>
<keyword evidence="3" id="KW-0677">Repeat</keyword>
<proteinExistence type="predicted"/>
<dbReference type="Proteomes" id="UP000515121">
    <property type="component" value="Unplaced"/>
</dbReference>
<feature type="transmembrane region" description="Helical" evidence="8">
    <location>
        <begin position="557"/>
        <end position="580"/>
    </location>
</feature>
<evidence type="ECO:0000256" key="1">
    <source>
        <dbReference type="ARBA" id="ARBA00004141"/>
    </source>
</evidence>
<gene>
    <name evidence="11" type="primary">LOC111307114</name>
</gene>
<evidence type="ECO:0000313" key="11">
    <source>
        <dbReference type="RefSeq" id="XP_022760881.1"/>
    </source>
</evidence>
<feature type="transmembrane region" description="Helical" evidence="8">
    <location>
        <begin position="516"/>
        <end position="537"/>
    </location>
</feature>
<name>A0A6P6A7Z6_DURZI</name>
<dbReference type="PANTHER" id="PTHR24186">
    <property type="entry name" value="PROTEIN PHOSPHATASE 1 REGULATORY SUBUNIT"/>
    <property type="match status" value="1"/>
</dbReference>
<accession>A0A6P6A7Z6</accession>
<dbReference type="InterPro" id="IPR002110">
    <property type="entry name" value="Ankyrin_rpt"/>
</dbReference>
<keyword evidence="6 8" id="KW-0472">Membrane</keyword>